<dbReference type="AlphaFoldDB" id="A0AA43XLT2"/>
<dbReference type="RefSeq" id="WP_160721483.1">
    <property type="nucleotide sequence ID" value="NZ_SUMG01000010.1"/>
</dbReference>
<gene>
    <name evidence="2" type="ORF">ISALK_09080</name>
</gene>
<feature type="transmembrane region" description="Helical" evidence="1">
    <location>
        <begin position="104"/>
        <end position="122"/>
    </location>
</feature>
<feature type="transmembrane region" description="Helical" evidence="1">
    <location>
        <begin position="6"/>
        <end position="28"/>
    </location>
</feature>
<evidence type="ECO:0000313" key="3">
    <source>
        <dbReference type="Proteomes" id="UP000449710"/>
    </source>
</evidence>
<dbReference type="Pfam" id="PF13789">
    <property type="entry name" value="DUF4181"/>
    <property type="match status" value="1"/>
</dbReference>
<evidence type="ECO:0000313" key="2">
    <source>
        <dbReference type="EMBL" id="NBG88654.1"/>
    </source>
</evidence>
<keyword evidence="3" id="KW-1185">Reference proteome</keyword>
<feature type="transmembrane region" description="Helical" evidence="1">
    <location>
        <begin position="49"/>
        <end position="67"/>
    </location>
</feature>
<keyword evidence="1" id="KW-0812">Transmembrane</keyword>
<dbReference type="EMBL" id="SUMG01000010">
    <property type="protein sequence ID" value="NBG88654.1"/>
    <property type="molecule type" value="Genomic_DNA"/>
</dbReference>
<feature type="transmembrane region" description="Helical" evidence="1">
    <location>
        <begin position="73"/>
        <end position="92"/>
    </location>
</feature>
<keyword evidence="1" id="KW-0472">Membrane</keyword>
<protein>
    <submittedName>
        <fullName evidence="2">DUF4181 domain-containing protein</fullName>
    </submittedName>
</protein>
<sequence>MHTVEFVGSVIVLFEGIGFYLSQAAKIRKNNNIEGKIKLYRSLTITDKLLVMIVTLLLIAILYGIMIVNPQPYWFEFILVAGAIMQGLRAYFERKYEEKSNRHKLSILNSIFLLFLAIFRTLQTVIF</sequence>
<reference evidence="2 3" key="1">
    <citation type="submission" date="2019-04" db="EMBL/GenBank/DDBJ databases">
        <title>Isachenkonia alkalipeptolytica gen. nov. sp. nov. a new anaerobic, alkiliphilic organothrophic bacterium capable to reduce synthesized ferrihydrite isolated from a soda lake.</title>
        <authorList>
            <person name="Toshchakov S.V."/>
            <person name="Zavarzina D.G."/>
            <person name="Zhilina T.N."/>
            <person name="Kostrikina N.A."/>
            <person name="Kublanov I.V."/>
        </authorList>
    </citation>
    <scope>NUCLEOTIDE SEQUENCE [LARGE SCALE GENOMIC DNA]</scope>
    <source>
        <strain evidence="2 3">Z-1701</strain>
    </source>
</reference>
<comment type="caution">
    <text evidence="2">The sequence shown here is derived from an EMBL/GenBank/DDBJ whole genome shotgun (WGS) entry which is preliminary data.</text>
</comment>
<dbReference type="Proteomes" id="UP000449710">
    <property type="component" value="Unassembled WGS sequence"/>
</dbReference>
<evidence type="ECO:0000256" key="1">
    <source>
        <dbReference type="SAM" id="Phobius"/>
    </source>
</evidence>
<name>A0AA43XLT2_9CLOT</name>
<dbReference type="InterPro" id="IPR025441">
    <property type="entry name" value="DUF4181"/>
</dbReference>
<keyword evidence="1" id="KW-1133">Transmembrane helix</keyword>
<organism evidence="2 3">
    <name type="scientific">Isachenkonia alkalipeptolytica</name>
    <dbReference type="NCBI Taxonomy" id="2565777"/>
    <lineage>
        <taxon>Bacteria</taxon>
        <taxon>Bacillati</taxon>
        <taxon>Bacillota</taxon>
        <taxon>Clostridia</taxon>
        <taxon>Eubacteriales</taxon>
        <taxon>Clostridiaceae</taxon>
        <taxon>Isachenkonia</taxon>
    </lineage>
</organism>
<proteinExistence type="predicted"/>
<accession>A0AA43XLT2</accession>